<dbReference type="Gene3D" id="1.20.5.420">
    <property type="entry name" value="Immunoglobulin FC, subunit C"/>
    <property type="match status" value="1"/>
</dbReference>
<dbReference type="Pfam" id="PF08988">
    <property type="entry name" value="T3SS_needle_E"/>
    <property type="match status" value="1"/>
</dbReference>
<dbReference type="AlphaFoldDB" id="A0A1X7AEA4"/>
<evidence type="ECO:0008006" key="3">
    <source>
        <dbReference type="Google" id="ProtNLM"/>
    </source>
</evidence>
<name>A0A1X7AEA4_9GAMM</name>
<sequence length="83" mass="9380">MADNDFVSLSVTEDRLSTDKDGKHKQQLLAQLNQDLDTVRKKRNSGLAPDEFACADALIDAIDDAIKVVELTWHKHHDNKKTH</sequence>
<evidence type="ECO:0000313" key="1">
    <source>
        <dbReference type="EMBL" id="SMA33869.1"/>
    </source>
</evidence>
<reference evidence="1 2" key="1">
    <citation type="submission" date="2017-03" db="EMBL/GenBank/DDBJ databases">
        <authorList>
            <person name="Afonso C.L."/>
            <person name="Miller P.J."/>
            <person name="Scott M.A."/>
            <person name="Spackman E."/>
            <person name="Goraichik I."/>
            <person name="Dimitrov K.M."/>
            <person name="Suarez D.L."/>
            <person name="Swayne D.E."/>
        </authorList>
    </citation>
    <scope>NUCLEOTIDE SEQUENCE [LARGE SCALE GENOMIC DNA]</scope>
    <source>
        <strain evidence="1">SB41UT1</strain>
    </source>
</reference>
<dbReference type="RefSeq" id="WP_087106263.1">
    <property type="nucleotide sequence ID" value="NZ_CBCSCN010000004.1"/>
</dbReference>
<accession>A0A1X7AEA4</accession>
<protein>
    <recommendedName>
        <fullName evidence="3">EscE/YscE/SsaE family type III secretion system needle protein co-chaperone</fullName>
    </recommendedName>
</protein>
<gene>
    <name evidence="1" type="ORF">EHSB41UT_00337</name>
</gene>
<proteinExistence type="predicted"/>
<dbReference type="Proteomes" id="UP000196573">
    <property type="component" value="Unassembled WGS sequence"/>
</dbReference>
<dbReference type="InterPro" id="IPR012671">
    <property type="entry name" value="T3SS_PscE/YscE"/>
</dbReference>
<organism evidence="1 2">
    <name type="scientific">Parendozoicomonas haliclonae</name>
    <dbReference type="NCBI Taxonomy" id="1960125"/>
    <lineage>
        <taxon>Bacteria</taxon>
        <taxon>Pseudomonadati</taxon>
        <taxon>Pseudomonadota</taxon>
        <taxon>Gammaproteobacteria</taxon>
        <taxon>Oceanospirillales</taxon>
        <taxon>Endozoicomonadaceae</taxon>
        <taxon>Parendozoicomonas</taxon>
    </lineage>
</organism>
<dbReference type="EMBL" id="FWPT01000001">
    <property type="protein sequence ID" value="SMA33869.1"/>
    <property type="molecule type" value="Genomic_DNA"/>
</dbReference>
<keyword evidence="2" id="KW-1185">Reference proteome</keyword>
<evidence type="ECO:0000313" key="2">
    <source>
        <dbReference type="Proteomes" id="UP000196573"/>
    </source>
</evidence>